<gene>
    <name evidence="1" type="ORF">GGG17_04125</name>
</gene>
<accession>A0A6I3IER0</accession>
<name>A0A6I3IER0_9MICO</name>
<evidence type="ECO:0000313" key="2">
    <source>
        <dbReference type="Proteomes" id="UP000431092"/>
    </source>
</evidence>
<dbReference type="SUPFAM" id="SSF47598">
    <property type="entry name" value="Ribbon-helix-helix"/>
    <property type="match status" value="1"/>
</dbReference>
<comment type="caution">
    <text evidence="1">The sequence shown here is derived from an EMBL/GenBank/DDBJ whole genome shotgun (WGS) entry which is preliminary data.</text>
</comment>
<reference evidence="1 2" key="1">
    <citation type="submission" date="2019-11" db="EMBL/GenBank/DDBJ databases">
        <title>Whole genome sequencing identifies a novel species of the genus Arsenicicoccus isolated from human blood.</title>
        <authorList>
            <person name="Jeong J.H."/>
            <person name="Kweon O.J."/>
            <person name="Kim H.R."/>
            <person name="Kim T.-H."/>
            <person name="Ha S.-M."/>
            <person name="Lee M.-K."/>
        </authorList>
    </citation>
    <scope>NUCLEOTIDE SEQUENCE [LARGE SCALE GENOMIC DNA]</scope>
    <source>
        <strain evidence="1 2">MKL-02</strain>
    </source>
</reference>
<dbReference type="Proteomes" id="UP000431092">
    <property type="component" value="Unassembled WGS sequence"/>
</dbReference>
<dbReference type="GO" id="GO:0006355">
    <property type="term" value="P:regulation of DNA-templated transcription"/>
    <property type="evidence" value="ECO:0007669"/>
    <property type="project" value="InterPro"/>
</dbReference>
<sequence>MRTTLSIDDDVLSAVKERARSEGRTAGEVLSALARQALTSSSRPVSNRRNGFPILPARGVTVSDAAVDRMRDEEGV</sequence>
<dbReference type="RefSeq" id="WP_154592504.1">
    <property type="nucleotide sequence ID" value="NZ_WLVL01000017.1"/>
</dbReference>
<evidence type="ECO:0000313" key="1">
    <source>
        <dbReference type="EMBL" id="MTB71173.1"/>
    </source>
</evidence>
<keyword evidence="2" id="KW-1185">Reference proteome</keyword>
<dbReference type="InterPro" id="IPR010985">
    <property type="entry name" value="Ribbon_hlx_hlx"/>
</dbReference>
<proteinExistence type="predicted"/>
<dbReference type="AlphaFoldDB" id="A0A6I3IER0"/>
<organism evidence="1 2">
    <name type="scientific">Arsenicicoccus cauae</name>
    <dbReference type="NCBI Taxonomy" id="2663847"/>
    <lineage>
        <taxon>Bacteria</taxon>
        <taxon>Bacillati</taxon>
        <taxon>Actinomycetota</taxon>
        <taxon>Actinomycetes</taxon>
        <taxon>Micrococcales</taxon>
        <taxon>Intrasporangiaceae</taxon>
        <taxon>Arsenicicoccus</taxon>
    </lineage>
</organism>
<dbReference type="EMBL" id="WLVL01000017">
    <property type="protein sequence ID" value="MTB71173.1"/>
    <property type="molecule type" value="Genomic_DNA"/>
</dbReference>
<protein>
    <submittedName>
        <fullName evidence="1">Ribbon-helix-helix protein, CopG family</fullName>
    </submittedName>
</protein>